<dbReference type="Gene3D" id="2.80.10.50">
    <property type="match status" value="1"/>
</dbReference>
<sequence length="54" mass="6055">MQQWRVVDAGGGYVTLVNRHNGLCLDNYNFGTAAGSEVRQWTCLNNAAQQWQLV</sequence>
<dbReference type="InterPro" id="IPR035992">
    <property type="entry name" value="Ricin_B-like_lectins"/>
</dbReference>
<feature type="domain" description="Ricin B lectin" evidence="1">
    <location>
        <begin position="2"/>
        <end position="53"/>
    </location>
</feature>
<comment type="caution">
    <text evidence="2">The sequence shown here is derived from an EMBL/GenBank/DDBJ whole genome shotgun (WGS) entry which is preliminary data.</text>
</comment>
<dbReference type="Proteomes" id="UP001144313">
    <property type="component" value="Unassembled WGS sequence"/>
</dbReference>
<organism evidence="2 3">
    <name type="scientific">Glycomyces algeriensis</name>
    <dbReference type="NCBI Taxonomy" id="256037"/>
    <lineage>
        <taxon>Bacteria</taxon>
        <taxon>Bacillati</taxon>
        <taxon>Actinomycetota</taxon>
        <taxon>Actinomycetes</taxon>
        <taxon>Glycomycetales</taxon>
        <taxon>Glycomycetaceae</taxon>
        <taxon>Glycomyces</taxon>
    </lineage>
</organism>
<evidence type="ECO:0000313" key="2">
    <source>
        <dbReference type="EMBL" id="GLI42738.1"/>
    </source>
</evidence>
<evidence type="ECO:0000313" key="3">
    <source>
        <dbReference type="Proteomes" id="UP001144313"/>
    </source>
</evidence>
<dbReference type="AlphaFoldDB" id="A0A9W6G9J0"/>
<gene>
    <name evidence="2" type="ORF">GALLR39Z86_25880</name>
</gene>
<keyword evidence="3" id="KW-1185">Reference proteome</keyword>
<protein>
    <recommendedName>
        <fullName evidence="1">Ricin B lectin domain-containing protein</fullName>
    </recommendedName>
</protein>
<name>A0A9W6G9J0_9ACTN</name>
<dbReference type="SUPFAM" id="SSF50370">
    <property type="entry name" value="Ricin B-like lectins"/>
    <property type="match status" value="1"/>
</dbReference>
<proteinExistence type="predicted"/>
<evidence type="ECO:0000259" key="1">
    <source>
        <dbReference type="Pfam" id="PF14200"/>
    </source>
</evidence>
<dbReference type="EMBL" id="BSDT01000001">
    <property type="protein sequence ID" value="GLI42738.1"/>
    <property type="molecule type" value="Genomic_DNA"/>
</dbReference>
<accession>A0A9W6G9J0</accession>
<dbReference type="CDD" id="cd00161">
    <property type="entry name" value="beta-trefoil_Ricin-like"/>
    <property type="match status" value="1"/>
</dbReference>
<dbReference type="PROSITE" id="PS50231">
    <property type="entry name" value="RICIN_B_LECTIN"/>
    <property type="match status" value="1"/>
</dbReference>
<dbReference type="Pfam" id="PF14200">
    <property type="entry name" value="RicinB_lectin_2"/>
    <property type="match status" value="1"/>
</dbReference>
<dbReference type="InterPro" id="IPR000772">
    <property type="entry name" value="Ricin_B_lectin"/>
</dbReference>
<reference evidence="2" key="1">
    <citation type="submission" date="2022-12" db="EMBL/GenBank/DDBJ databases">
        <title>Reference genome sequencing for broad-spectrum identification of bacterial and archaeal isolates by mass spectrometry.</title>
        <authorList>
            <person name="Sekiguchi Y."/>
            <person name="Tourlousse D.M."/>
        </authorList>
    </citation>
    <scope>NUCLEOTIDE SEQUENCE</scope>
    <source>
        <strain evidence="2">LLR39Z86</strain>
    </source>
</reference>